<dbReference type="PANTHER" id="PTHR35192">
    <property type="entry name" value="PROTEIN, PUTATIVE-RELATED"/>
    <property type="match status" value="1"/>
</dbReference>
<dbReference type="EMBL" id="KV426349">
    <property type="protein sequence ID" value="KZV82044.1"/>
    <property type="molecule type" value="Genomic_DNA"/>
</dbReference>
<protein>
    <recommendedName>
        <fullName evidence="2">Protein CPL1-like domain-containing protein</fullName>
    </recommendedName>
</protein>
<dbReference type="InterPro" id="IPR048661">
    <property type="entry name" value="CPL1-like"/>
</dbReference>
<keyword evidence="1" id="KW-0732">Signal</keyword>
<feature type="domain" description="Protein CPL1-like" evidence="2">
    <location>
        <begin position="289"/>
        <end position="347"/>
    </location>
</feature>
<dbReference type="PANTHER" id="PTHR35192:SF2">
    <property type="entry name" value="APPLE DOMAIN-CONTAINING PROTEIN"/>
    <property type="match status" value="1"/>
</dbReference>
<evidence type="ECO:0000256" key="1">
    <source>
        <dbReference type="SAM" id="SignalP"/>
    </source>
</evidence>
<dbReference type="STRING" id="1314781.A0A165C922"/>
<feature type="chain" id="PRO_5007855916" description="Protein CPL1-like domain-containing protein" evidence="1">
    <location>
        <begin position="23"/>
        <end position="350"/>
    </location>
</feature>
<keyword evidence="4" id="KW-1185">Reference proteome</keyword>
<accession>A0A165C922</accession>
<organism evidence="3 4">
    <name type="scientific">Exidia glandulosa HHB12029</name>
    <dbReference type="NCBI Taxonomy" id="1314781"/>
    <lineage>
        <taxon>Eukaryota</taxon>
        <taxon>Fungi</taxon>
        <taxon>Dikarya</taxon>
        <taxon>Basidiomycota</taxon>
        <taxon>Agaricomycotina</taxon>
        <taxon>Agaricomycetes</taxon>
        <taxon>Auriculariales</taxon>
        <taxon>Exidiaceae</taxon>
        <taxon>Exidia</taxon>
    </lineage>
</organism>
<dbReference type="InParanoid" id="A0A165C922"/>
<feature type="signal peptide" evidence="1">
    <location>
        <begin position="1"/>
        <end position="22"/>
    </location>
</feature>
<evidence type="ECO:0000259" key="2">
    <source>
        <dbReference type="Pfam" id="PF21671"/>
    </source>
</evidence>
<dbReference type="OrthoDB" id="439917at2759"/>
<name>A0A165C922_EXIGL</name>
<proteinExistence type="predicted"/>
<dbReference type="InterPro" id="IPR038955">
    <property type="entry name" value="PriA/CPL1_fungi"/>
</dbReference>
<reference evidence="3 4" key="1">
    <citation type="journal article" date="2016" name="Mol. Biol. Evol.">
        <title>Comparative Genomics of Early-Diverging Mushroom-Forming Fungi Provides Insights into the Origins of Lignocellulose Decay Capabilities.</title>
        <authorList>
            <person name="Nagy L.G."/>
            <person name="Riley R."/>
            <person name="Tritt A."/>
            <person name="Adam C."/>
            <person name="Daum C."/>
            <person name="Floudas D."/>
            <person name="Sun H."/>
            <person name="Yadav J.S."/>
            <person name="Pangilinan J."/>
            <person name="Larsson K.H."/>
            <person name="Matsuura K."/>
            <person name="Barry K."/>
            <person name="Labutti K."/>
            <person name="Kuo R."/>
            <person name="Ohm R.A."/>
            <person name="Bhattacharya S.S."/>
            <person name="Shirouzu T."/>
            <person name="Yoshinaga Y."/>
            <person name="Martin F.M."/>
            <person name="Grigoriev I.V."/>
            <person name="Hibbett D.S."/>
        </authorList>
    </citation>
    <scope>NUCLEOTIDE SEQUENCE [LARGE SCALE GENOMIC DNA]</scope>
    <source>
        <strain evidence="3 4">HHB12029</strain>
    </source>
</reference>
<dbReference type="Proteomes" id="UP000077266">
    <property type="component" value="Unassembled WGS sequence"/>
</dbReference>
<evidence type="ECO:0000313" key="4">
    <source>
        <dbReference type="Proteomes" id="UP000077266"/>
    </source>
</evidence>
<dbReference type="Pfam" id="PF21671">
    <property type="entry name" value="CPL1-like"/>
    <property type="match status" value="1"/>
</dbReference>
<evidence type="ECO:0000313" key="3">
    <source>
        <dbReference type="EMBL" id="KZV82044.1"/>
    </source>
</evidence>
<sequence>MVGTHALSSFALVASFATAALATTCPSNKFLWDAKHICLPKGGPSTIVDPPSLTGCPDQWYWAGSYCAPKNAQCANSVSCGNNYVWDVSCFACKPPKCASNKFWYDFLGQCIVKGGPTNPPSPPVGSSCPSGWYWKDGKSICVPKQPNFSSPPSCGTDIWSPSDQCCHAPPKPTCGKNEFYWGTRNCCLPHGGPTTPPPSPPAGNTCPSNWSWHHGKGCCVPHFPNPPSNPTCPGRNWHWNPTPCSCQPSTPQPSSGVHATKKKRVLDTTLCPRGLTACPIDGLFGGEYECLDTTRELESCGGCASKGLGHDCTSISHAWNVGCDRGACVVYSCDRGYGVSTNGTSCESL</sequence>
<gene>
    <name evidence="3" type="ORF">EXIGLDRAFT_356952</name>
</gene>
<dbReference type="AlphaFoldDB" id="A0A165C922"/>